<evidence type="ECO:0000313" key="1">
    <source>
        <dbReference type="EMBL" id="MCA9382100.1"/>
    </source>
</evidence>
<dbReference type="AlphaFoldDB" id="A0A955L394"/>
<gene>
    <name evidence="1" type="ORF">KC660_01690</name>
</gene>
<dbReference type="PANTHER" id="PTHR46638:SF1">
    <property type="entry name" value="CORRINOID ADENOSYLTRANSFERASE"/>
    <property type="match status" value="1"/>
</dbReference>
<proteinExistence type="predicted"/>
<name>A0A955L394_9BACT</name>
<dbReference type="GO" id="GO:0005524">
    <property type="term" value="F:ATP binding"/>
    <property type="evidence" value="ECO:0007669"/>
    <property type="project" value="InterPro"/>
</dbReference>
<dbReference type="GO" id="GO:0008817">
    <property type="term" value="F:corrinoid adenosyltransferase activity"/>
    <property type="evidence" value="ECO:0007669"/>
    <property type="project" value="InterPro"/>
</dbReference>
<dbReference type="Proteomes" id="UP000782843">
    <property type="component" value="Unassembled WGS sequence"/>
</dbReference>
<dbReference type="Gene3D" id="3.40.50.300">
    <property type="entry name" value="P-loop containing nucleotide triphosphate hydrolases"/>
    <property type="match status" value="1"/>
</dbReference>
<dbReference type="EMBL" id="JAGQLG010000061">
    <property type="protein sequence ID" value="MCA9382100.1"/>
    <property type="molecule type" value="Genomic_DNA"/>
</dbReference>
<protein>
    <submittedName>
        <fullName evidence="1">Cob(I)yrinic acid a,c-diamide adenosyltransferase</fullName>
    </submittedName>
</protein>
<dbReference type="GO" id="GO:0009236">
    <property type="term" value="P:cobalamin biosynthetic process"/>
    <property type="evidence" value="ECO:0007669"/>
    <property type="project" value="InterPro"/>
</dbReference>
<comment type="caution">
    <text evidence="1">The sequence shown here is derived from an EMBL/GenBank/DDBJ whole genome shotgun (WGS) entry which is preliminary data.</text>
</comment>
<dbReference type="InterPro" id="IPR003724">
    <property type="entry name" value="CblAdoTrfase_CobA"/>
</dbReference>
<dbReference type="InterPro" id="IPR027417">
    <property type="entry name" value="P-loop_NTPase"/>
</dbReference>
<sequence>MSLVYIFTGSGKGKTTAAFGTALRALSKGKSVAIVQFFKNQDWFGIGETDFLAKSTNLVEIYQYGKKGWVNPKHPTQEDILNAKKGLDKCLRLIKDKKVFLLIADELLIGVLFKIIKSKEVVDLIKLAKANDVNLIITGRGSTKSINNAADLVSEMNLIKHHYDKGQVAIEGLEY</sequence>
<dbReference type="Pfam" id="PF02572">
    <property type="entry name" value="CobA_CobO_BtuR"/>
    <property type="match status" value="1"/>
</dbReference>
<reference evidence="1" key="2">
    <citation type="journal article" date="2021" name="Microbiome">
        <title>Successional dynamics and alternative stable states in a saline activated sludge microbial community over 9 years.</title>
        <authorList>
            <person name="Wang Y."/>
            <person name="Ye J."/>
            <person name="Ju F."/>
            <person name="Liu L."/>
            <person name="Boyd J.A."/>
            <person name="Deng Y."/>
            <person name="Parks D.H."/>
            <person name="Jiang X."/>
            <person name="Yin X."/>
            <person name="Woodcroft B.J."/>
            <person name="Tyson G.W."/>
            <person name="Hugenholtz P."/>
            <person name="Polz M.F."/>
            <person name="Zhang T."/>
        </authorList>
    </citation>
    <scope>NUCLEOTIDE SEQUENCE</scope>
    <source>
        <strain evidence="1">HKST-UBA10</strain>
    </source>
</reference>
<evidence type="ECO:0000313" key="2">
    <source>
        <dbReference type="Proteomes" id="UP000782843"/>
    </source>
</evidence>
<dbReference type="PIRSF" id="PIRSF015617">
    <property type="entry name" value="Adensltrnsf_CobA"/>
    <property type="match status" value="1"/>
</dbReference>
<dbReference type="PANTHER" id="PTHR46638">
    <property type="entry name" value="CORRINOID ADENOSYLTRANSFERASE"/>
    <property type="match status" value="1"/>
</dbReference>
<dbReference type="SUPFAM" id="SSF52540">
    <property type="entry name" value="P-loop containing nucleoside triphosphate hydrolases"/>
    <property type="match status" value="1"/>
</dbReference>
<reference evidence="1" key="1">
    <citation type="submission" date="2020-04" db="EMBL/GenBank/DDBJ databases">
        <authorList>
            <person name="Zhang T."/>
        </authorList>
    </citation>
    <scope>NUCLEOTIDE SEQUENCE</scope>
    <source>
        <strain evidence="1">HKST-UBA10</strain>
    </source>
</reference>
<accession>A0A955L394</accession>
<organism evidence="1 2">
    <name type="scientific">Candidatus Dojkabacteria bacterium</name>
    <dbReference type="NCBI Taxonomy" id="2099670"/>
    <lineage>
        <taxon>Bacteria</taxon>
        <taxon>Candidatus Dojkabacteria</taxon>
    </lineage>
</organism>